<name>A0A0S4QXB9_9ACTN</name>
<evidence type="ECO:0000313" key="1">
    <source>
        <dbReference type="EMBL" id="CUU59726.1"/>
    </source>
</evidence>
<gene>
    <name evidence="1" type="ORF">Ga0074812_13124</name>
</gene>
<dbReference type="EMBL" id="FAOZ01000031">
    <property type="protein sequence ID" value="CUU59726.1"/>
    <property type="molecule type" value="Genomic_DNA"/>
</dbReference>
<accession>A0A0S4QXB9</accession>
<organism evidence="1 2">
    <name type="scientific">Parafrankia irregularis</name>
    <dbReference type="NCBI Taxonomy" id="795642"/>
    <lineage>
        <taxon>Bacteria</taxon>
        <taxon>Bacillati</taxon>
        <taxon>Actinomycetota</taxon>
        <taxon>Actinomycetes</taxon>
        <taxon>Frankiales</taxon>
        <taxon>Frankiaceae</taxon>
        <taxon>Parafrankia</taxon>
    </lineage>
</organism>
<dbReference type="AlphaFoldDB" id="A0A0S4QXB9"/>
<evidence type="ECO:0000313" key="2">
    <source>
        <dbReference type="Proteomes" id="UP000198802"/>
    </source>
</evidence>
<proteinExistence type="predicted"/>
<reference evidence="2" key="1">
    <citation type="submission" date="2015-11" db="EMBL/GenBank/DDBJ databases">
        <authorList>
            <person name="Varghese N."/>
        </authorList>
    </citation>
    <scope>NUCLEOTIDE SEQUENCE [LARGE SCALE GENOMIC DNA]</scope>
    <source>
        <strain evidence="2">DSM 45899</strain>
    </source>
</reference>
<sequence>MSGLTAAATRLDFLLLPYRSRVNGSPALLVFSYRSGP</sequence>
<keyword evidence="2" id="KW-1185">Reference proteome</keyword>
<dbReference type="Proteomes" id="UP000198802">
    <property type="component" value="Unassembled WGS sequence"/>
</dbReference>
<protein>
    <submittedName>
        <fullName evidence="1">Uncharacterized protein</fullName>
    </submittedName>
</protein>